<dbReference type="RefSeq" id="WP_353294721.1">
    <property type="nucleotide sequence ID" value="NZ_BAABWH010000004.1"/>
</dbReference>
<proteinExistence type="predicted"/>
<sequence length="596" mass="67118">MTEILFQPLGNPLAASRPMEKIADIDSRLTRTHYFDGRLLTAEDLERDQIYLDERLREAGKILGEGIASGLELSFDRYSGLLTLEAGVGITKHGRILQLEQQLTVNVTDNALISQQNKQKHRRFNRGLYAVTLNYVEVATDRGEVIPTDLNEKRASEYADVTEALQLGLVPLPLPLIQQSELHARASLIRALQDNKLMLEQLPGDALPLGILAIRDNTPVWLDSELLRHPTRRDDTDYTAKQDLYRQHENLFYDVLEHRESGGLSLDFSASDYFSVMPAAGSMPKACVDPERAVQSYFPDHYQIHIAPVRMAEVELLLQESSPLPTIDLTSSDTVDIMILVPLSNQNYGRYAAQLERPANIIERKLKAFDPLRLTIYPRPAPHEIDTDEAVWRAIFNATEDDTLLYVRRPLRAAETQVSGIVLANGFDLPKVKNSNNSNTTATTTESVSEHVMTDGSDSSTNSPVDRGGVIADEDEIIKRFLDLKSIARFRMPQTEAEKKALLWVAEKPAQEVEALQQIIFLLLRISSWFDPVLWRTIRALFQKGLVEKAQQTLFENESGHPVITAKLLVQLMADNGVNKTLLKQWEELAAKLEKP</sequence>
<feature type="compositionally biased region" description="Low complexity" evidence="1">
    <location>
        <begin position="434"/>
        <end position="447"/>
    </location>
</feature>
<gene>
    <name evidence="2" type="ORF">NBRC116585_17940</name>
</gene>
<comment type="caution">
    <text evidence="2">The sequence shown here is derived from an EMBL/GenBank/DDBJ whole genome shotgun (WGS) entry which is preliminary data.</text>
</comment>
<evidence type="ECO:0000313" key="3">
    <source>
        <dbReference type="Proteomes" id="UP001481413"/>
    </source>
</evidence>
<name>A0ABP9ZZW7_9GAMM</name>
<evidence type="ECO:0000313" key="2">
    <source>
        <dbReference type="EMBL" id="GAA6145676.1"/>
    </source>
</evidence>
<reference evidence="2 3" key="1">
    <citation type="submission" date="2024-04" db="EMBL/GenBank/DDBJ databases">
        <title>Draft genome sequence of Thalassolituus maritimus NBRC 116585.</title>
        <authorList>
            <person name="Miyakawa T."/>
            <person name="Kusuya Y."/>
            <person name="Miura T."/>
        </authorList>
    </citation>
    <scope>NUCLEOTIDE SEQUENCE [LARGE SCALE GENOMIC DNA]</scope>
    <source>
        <strain evidence="2 3">5NW40-0001</strain>
    </source>
</reference>
<dbReference type="EMBL" id="BAABWH010000004">
    <property type="protein sequence ID" value="GAA6145676.1"/>
    <property type="molecule type" value="Genomic_DNA"/>
</dbReference>
<evidence type="ECO:0000256" key="1">
    <source>
        <dbReference type="SAM" id="MobiDB-lite"/>
    </source>
</evidence>
<accession>A0ABP9ZZW7</accession>
<feature type="region of interest" description="Disordered" evidence="1">
    <location>
        <begin position="433"/>
        <end position="468"/>
    </location>
</feature>
<protein>
    <submittedName>
        <fullName evidence="2">Uncharacterized protein</fullName>
    </submittedName>
</protein>
<keyword evidence="3" id="KW-1185">Reference proteome</keyword>
<dbReference type="Proteomes" id="UP001481413">
    <property type="component" value="Unassembled WGS sequence"/>
</dbReference>
<organism evidence="2 3">
    <name type="scientific">Thalassolituus maritimus</name>
    <dbReference type="NCBI Taxonomy" id="484498"/>
    <lineage>
        <taxon>Bacteria</taxon>
        <taxon>Pseudomonadati</taxon>
        <taxon>Pseudomonadota</taxon>
        <taxon>Gammaproteobacteria</taxon>
        <taxon>Oceanospirillales</taxon>
        <taxon>Oceanospirillaceae</taxon>
        <taxon>Thalassolituus</taxon>
    </lineage>
</organism>